<dbReference type="InterPro" id="IPR036291">
    <property type="entry name" value="NAD(P)-bd_dom_sf"/>
</dbReference>
<dbReference type="OrthoDB" id="9785372at2"/>
<gene>
    <name evidence="2" type="ORF">BET10_12265</name>
</gene>
<dbReference type="PANTHER" id="PTHR15020">
    <property type="entry name" value="FLAVIN REDUCTASE-RELATED"/>
    <property type="match status" value="1"/>
</dbReference>
<sequence>MSKVLIIGASGATGKHAVSQMLSDNVEVIAIVRPQSSLQGVYGHHEKYSEVKAEISQISVAQLADYISQCHTVISCLGHNLSLQGIYGSPRKLVADAIKKVTAAICSLNRRTKTKVILMSTTGVSNLDIQEYVPLSQRVVVAVLRLVLPPQVDNELAAAHLRVHVGKEHPHVQWVCVRPDSLFDEQEVTTYYLEHSPTSNVVFDALRTSRINVANFMKRLVTEDELWRQWQGKMPVIYNSGP</sequence>
<evidence type="ECO:0000313" key="2">
    <source>
        <dbReference type="EMBL" id="OHU91574.1"/>
    </source>
</evidence>
<dbReference type="Proteomes" id="UP000179786">
    <property type="component" value="Unassembled WGS sequence"/>
</dbReference>
<evidence type="ECO:0000259" key="1">
    <source>
        <dbReference type="Pfam" id="PF13460"/>
    </source>
</evidence>
<dbReference type="STRING" id="1859457.BET10_12265"/>
<organism evidence="2 3">
    <name type="scientific">Pseudoalteromonas amylolytica</name>
    <dbReference type="NCBI Taxonomy" id="1859457"/>
    <lineage>
        <taxon>Bacteria</taxon>
        <taxon>Pseudomonadati</taxon>
        <taxon>Pseudomonadota</taxon>
        <taxon>Gammaproteobacteria</taxon>
        <taxon>Alteromonadales</taxon>
        <taxon>Pseudoalteromonadaceae</taxon>
        <taxon>Pseudoalteromonas</taxon>
    </lineage>
</organism>
<keyword evidence="3" id="KW-1185">Reference proteome</keyword>
<dbReference type="AlphaFoldDB" id="A0A1S1MZH3"/>
<protein>
    <submittedName>
        <fullName evidence="2">NAD-dependent epimerase</fullName>
    </submittedName>
</protein>
<dbReference type="Gene3D" id="3.40.50.720">
    <property type="entry name" value="NAD(P)-binding Rossmann-like Domain"/>
    <property type="match status" value="1"/>
</dbReference>
<dbReference type="PANTHER" id="PTHR15020:SF11">
    <property type="entry name" value="OS06G0360300 PROTEIN"/>
    <property type="match status" value="1"/>
</dbReference>
<dbReference type="Pfam" id="PF13460">
    <property type="entry name" value="NAD_binding_10"/>
    <property type="match status" value="1"/>
</dbReference>
<reference evidence="2 3" key="1">
    <citation type="submission" date="2016-09" db="EMBL/GenBank/DDBJ databases">
        <title>Pseudoalteromonas amylolytica sp. nov., isolated from the surface seawater.</title>
        <authorList>
            <person name="Wu Y.-H."/>
            <person name="Cheng H."/>
            <person name="Jin X.-B."/>
            <person name="Wang C.-S."/>
            <person name="Xu X.-W."/>
        </authorList>
    </citation>
    <scope>NUCLEOTIDE SEQUENCE [LARGE SCALE GENOMIC DNA]</scope>
    <source>
        <strain evidence="2 3">JW1</strain>
    </source>
</reference>
<dbReference type="EMBL" id="MKJU01000025">
    <property type="protein sequence ID" value="OHU91574.1"/>
    <property type="molecule type" value="Genomic_DNA"/>
</dbReference>
<proteinExistence type="predicted"/>
<dbReference type="InterPro" id="IPR016040">
    <property type="entry name" value="NAD(P)-bd_dom"/>
</dbReference>
<feature type="domain" description="NAD(P)-binding" evidence="1">
    <location>
        <begin position="8"/>
        <end position="223"/>
    </location>
</feature>
<dbReference type="SUPFAM" id="SSF51735">
    <property type="entry name" value="NAD(P)-binding Rossmann-fold domains"/>
    <property type="match status" value="1"/>
</dbReference>
<dbReference type="RefSeq" id="WP_070985489.1">
    <property type="nucleotide sequence ID" value="NZ_MKJU01000025.1"/>
</dbReference>
<evidence type="ECO:0000313" key="3">
    <source>
        <dbReference type="Proteomes" id="UP000179786"/>
    </source>
</evidence>
<accession>A0A1S1MZH3</accession>
<name>A0A1S1MZH3_9GAMM</name>
<comment type="caution">
    <text evidence="2">The sequence shown here is derived from an EMBL/GenBank/DDBJ whole genome shotgun (WGS) entry which is preliminary data.</text>
</comment>